<reference evidence="2 3" key="1">
    <citation type="journal article" date="2005" name="Genome Res.">
        <title>Living with two extremes: conclusions from the genome sequence of Natronomonas pharaonis.</title>
        <authorList>
            <person name="Falb M."/>
            <person name="Pfeiffer F."/>
            <person name="Palm P."/>
            <person name="Rodewald K."/>
            <person name="Hickmann V."/>
            <person name="Tittor J."/>
            <person name="Oesterhelt D."/>
        </authorList>
    </citation>
    <scope>NUCLEOTIDE SEQUENCE [LARGE SCALE GENOMIC DNA]</scope>
    <source>
        <strain evidence="3">ATCC 35678 / DSM 2160 / CIP 103997 / JCM 8858 / NBRC 14720 / NCIMB 2260 / Gabara</strain>
    </source>
</reference>
<dbReference type="EnsemblBacteria" id="CAI50558">
    <property type="protein sequence ID" value="CAI50558"/>
    <property type="gene ID" value="NP_4934A"/>
</dbReference>
<dbReference type="STRING" id="348780.NP_4934A"/>
<dbReference type="KEGG" id="nph:NP_4934A"/>
<gene>
    <name evidence="2" type="ordered locus">NP_4934A</name>
</gene>
<protein>
    <submittedName>
        <fullName evidence="2">CopG domain protein</fullName>
    </submittedName>
</protein>
<evidence type="ECO:0000313" key="2">
    <source>
        <dbReference type="EMBL" id="CAI50558.1"/>
    </source>
</evidence>
<keyword evidence="1" id="KW-0175">Coiled coil</keyword>
<proteinExistence type="predicted"/>
<dbReference type="RefSeq" id="WP_011324170.1">
    <property type="nucleotide sequence ID" value="NC_007426.1"/>
</dbReference>
<dbReference type="Proteomes" id="UP000002698">
    <property type="component" value="Chromosome"/>
</dbReference>
<dbReference type="Gene3D" id="1.10.287.1490">
    <property type="match status" value="1"/>
</dbReference>
<keyword evidence="3" id="KW-1185">Reference proteome</keyword>
<dbReference type="OrthoDB" id="178000at2157"/>
<dbReference type="GeneID" id="3702205"/>
<evidence type="ECO:0000313" key="3">
    <source>
        <dbReference type="Proteomes" id="UP000002698"/>
    </source>
</evidence>
<dbReference type="HOGENOM" id="CLU_055067_0_0_2"/>
<dbReference type="eggNOG" id="arCOG04566">
    <property type="taxonomic scope" value="Archaea"/>
</dbReference>
<feature type="coiled-coil region" evidence="1">
    <location>
        <begin position="135"/>
        <end position="183"/>
    </location>
</feature>
<dbReference type="AlphaFoldDB" id="A0A1U7EZ48"/>
<organism evidence="2 3">
    <name type="scientific">Natronomonas pharaonis (strain ATCC 35678 / DSM 2160 / CIP 103997 / JCM 8858 / NBRC 14720 / NCIMB 2260 / Gabara)</name>
    <name type="common">Halobacterium pharaonis</name>
    <dbReference type="NCBI Taxonomy" id="348780"/>
    <lineage>
        <taxon>Archaea</taxon>
        <taxon>Methanobacteriati</taxon>
        <taxon>Methanobacteriota</taxon>
        <taxon>Stenosarchaea group</taxon>
        <taxon>Halobacteria</taxon>
        <taxon>Halobacteriales</taxon>
        <taxon>Natronomonadaceae</taxon>
        <taxon>Natronomonas</taxon>
    </lineage>
</organism>
<sequence>MATEPAGGAEFSVSLPPSLAEWLDERAATLGMDREELLVQLVGSYRTAAEIGDEETKELMQSLDIEAVVDEAVADRLEAADDLGEIEGRLEAVETGLADNVEDLRSRVLQLRDLVQDRAHADHGHEEFDQLATRTEDLAGELETVRRDIEDLSQELTTVDDRFEDVEGKLDRLARVVLALRREIESISTTDAEILAHLRQRANRNGTTDAVCASCGERVSIGLLGEPLCPYCDVEFRDIEYADGRLRWFSTPRLVGPDTPKAEHDDE</sequence>
<accession>A0A1U7EZ48</accession>
<evidence type="ECO:0000256" key="1">
    <source>
        <dbReference type="SAM" id="Coils"/>
    </source>
</evidence>
<name>A0A1U7EZ48_NATPD</name>
<dbReference type="EMBL" id="CR936257">
    <property type="protein sequence ID" value="CAI50558.1"/>
    <property type="molecule type" value="Genomic_DNA"/>
</dbReference>